<keyword evidence="7" id="KW-1185">Reference proteome</keyword>
<reference evidence="6" key="3">
    <citation type="journal article" date="2017" name="Nature">
        <title>Genome sequence of the progenitor of the wheat D genome Aegilops tauschii.</title>
        <authorList>
            <person name="Luo M.C."/>
            <person name="Gu Y.Q."/>
            <person name="Puiu D."/>
            <person name="Wang H."/>
            <person name="Twardziok S.O."/>
            <person name="Deal K.R."/>
            <person name="Huo N."/>
            <person name="Zhu T."/>
            <person name="Wang L."/>
            <person name="Wang Y."/>
            <person name="McGuire P.E."/>
            <person name="Liu S."/>
            <person name="Long H."/>
            <person name="Ramasamy R.K."/>
            <person name="Rodriguez J.C."/>
            <person name="Van S.L."/>
            <person name="Yuan L."/>
            <person name="Wang Z."/>
            <person name="Xia Z."/>
            <person name="Xiao L."/>
            <person name="Anderson O.D."/>
            <person name="Ouyang S."/>
            <person name="Liang Y."/>
            <person name="Zimin A.V."/>
            <person name="Pertea G."/>
            <person name="Qi P."/>
            <person name="Bennetzen J.L."/>
            <person name="Dai X."/>
            <person name="Dawson M.W."/>
            <person name="Muller H.G."/>
            <person name="Kugler K."/>
            <person name="Rivarola-Duarte L."/>
            <person name="Spannagl M."/>
            <person name="Mayer K.F.X."/>
            <person name="Lu F.H."/>
            <person name="Bevan M.W."/>
            <person name="Leroy P."/>
            <person name="Li P."/>
            <person name="You F.M."/>
            <person name="Sun Q."/>
            <person name="Liu Z."/>
            <person name="Lyons E."/>
            <person name="Wicker T."/>
            <person name="Salzberg S.L."/>
            <person name="Devos K.M."/>
            <person name="Dvorak J."/>
        </authorList>
    </citation>
    <scope>NUCLEOTIDE SEQUENCE [LARGE SCALE GENOMIC DNA]</scope>
    <source>
        <strain evidence="6">cv. AL8/78</strain>
    </source>
</reference>
<dbReference type="Gramene" id="AET6Gv20716100.13">
    <property type="protein sequence ID" value="AET6Gv20716100.13"/>
    <property type="gene ID" value="AET6Gv20716100"/>
</dbReference>
<keyword evidence="3 5" id="KW-1133">Transmembrane helix</keyword>
<dbReference type="GO" id="GO:0009507">
    <property type="term" value="C:chloroplast"/>
    <property type="evidence" value="ECO:0007669"/>
    <property type="project" value="TreeGrafter"/>
</dbReference>
<evidence type="ECO:0000256" key="2">
    <source>
        <dbReference type="ARBA" id="ARBA00022692"/>
    </source>
</evidence>
<dbReference type="InterPro" id="IPR001807">
    <property type="entry name" value="ClC"/>
</dbReference>
<dbReference type="Gene3D" id="1.10.3080.10">
    <property type="entry name" value="Clc chloride channel"/>
    <property type="match status" value="1"/>
</dbReference>
<reference evidence="7" key="1">
    <citation type="journal article" date="2014" name="Science">
        <title>Ancient hybridizations among the ancestral genomes of bread wheat.</title>
        <authorList>
            <consortium name="International Wheat Genome Sequencing Consortium,"/>
            <person name="Marcussen T."/>
            <person name="Sandve S.R."/>
            <person name="Heier L."/>
            <person name="Spannagl M."/>
            <person name="Pfeifer M."/>
            <person name="Jakobsen K.S."/>
            <person name="Wulff B.B."/>
            <person name="Steuernagel B."/>
            <person name="Mayer K.F."/>
            <person name="Olsen O.A."/>
        </authorList>
    </citation>
    <scope>NUCLEOTIDE SEQUENCE [LARGE SCALE GENOMIC DNA]</scope>
    <source>
        <strain evidence="7">cv. AL8/78</strain>
    </source>
</reference>
<reference evidence="6" key="5">
    <citation type="journal article" date="2021" name="G3 (Bethesda)">
        <title>Aegilops tauschii genome assembly Aet v5.0 features greater sequence contiguity and improved annotation.</title>
        <authorList>
            <person name="Wang L."/>
            <person name="Zhu T."/>
            <person name="Rodriguez J.C."/>
            <person name="Deal K.R."/>
            <person name="Dubcovsky J."/>
            <person name="McGuire P.E."/>
            <person name="Lux T."/>
            <person name="Spannagl M."/>
            <person name="Mayer K.F.X."/>
            <person name="Baldrich P."/>
            <person name="Meyers B.C."/>
            <person name="Huo N."/>
            <person name="Gu Y.Q."/>
            <person name="Zhou H."/>
            <person name="Devos K.M."/>
            <person name="Bennetzen J.L."/>
            <person name="Unver T."/>
            <person name="Budak H."/>
            <person name="Gulick P.J."/>
            <person name="Galiba G."/>
            <person name="Kalapos B."/>
            <person name="Nelson D.R."/>
            <person name="Li P."/>
            <person name="You F.M."/>
            <person name="Luo M.C."/>
            <person name="Dvorak J."/>
        </authorList>
    </citation>
    <scope>NUCLEOTIDE SEQUENCE [LARGE SCALE GENOMIC DNA]</scope>
    <source>
        <strain evidence="6">cv. AL8/78</strain>
    </source>
</reference>
<keyword evidence="4 5" id="KW-0472">Membrane</keyword>
<dbReference type="AlphaFoldDB" id="A0A453PFN9"/>
<protein>
    <submittedName>
        <fullName evidence="6">Uncharacterized protein</fullName>
    </submittedName>
</protein>
<dbReference type="GO" id="GO:0016020">
    <property type="term" value="C:membrane"/>
    <property type="evidence" value="ECO:0007669"/>
    <property type="project" value="UniProtKB-SubCell"/>
</dbReference>
<dbReference type="EnsemblPlants" id="AET6Gv20716100.13">
    <property type="protein sequence ID" value="AET6Gv20716100.13"/>
    <property type="gene ID" value="AET6Gv20716100"/>
</dbReference>
<evidence type="ECO:0000256" key="3">
    <source>
        <dbReference type="ARBA" id="ARBA00022989"/>
    </source>
</evidence>
<dbReference type="Proteomes" id="UP000015105">
    <property type="component" value="Chromosome 6D"/>
</dbReference>
<dbReference type="PANTHER" id="PTHR43427:SF3">
    <property type="entry name" value="CHLORIDE CHANNEL PROTEIN CLC-F"/>
    <property type="match status" value="1"/>
</dbReference>
<feature type="transmembrane region" description="Helical" evidence="5">
    <location>
        <begin position="30"/>
        <end position="50"/>
    </location>
</feature>
<evidence type="ECO:0000313" key="7">
    <source>
        <dbReference type="Proteomes" id="UP000015105"/>
    </source>
</evidence>
<dbReference type="InterPro" id="IPR014743">
    <property type="entry name" value="Cl-channel_core"/>
</dbReference>
<evidence type="ECO:0000256" key="1">
    <source>
        <dbReference type="ARBA" id="ARBA00004141"/>
    </source>
</evidence>
<dbReference type="SUPFAM" id="SSF81340">
    <property type="entry name" value="Clc chloride channel"/>
    <property type="match status" value="1"/>
</dbReference>
<dbReference type="InterPro" id="IPR050368">
    <property type="entry name" value="ClC-type_chloride_channel"/>
</dbReference>
<comment type="subcellular location">
    <subcellularLocation>
        <location evidence="1">Membrane</location>
        <topology evidence="1">Multi-pass membrane protein</topology>
    </subcellularLocation>
</comment>
<dbReference type="GO" id="GO:0005794">
    <property type="term" value="C:Golgi apparatus"/>
    <property type="evidence" value="ECO:0007669"/>
    <property type="project" value="TreeGrafter"/>
</dbReference>
<dbReference type="Pfam" id="PF00654">
    <property type="entry name" value="Voltage_CLC"/>
    <property type="match status" value="1"/>
</dbReference>
<dbReference type="PANTHER" id="PTHR43427">
    <property type="entry name" value="CHLORIDE CHANNEL PROTEIN CLC-E"/>
    <property type="match status" value="1"/>
</dbReference>
<organism evidence="6 7">
    <name type="scientific">Aegilops tauschii subsp. strangulata</name>
    <name type="common">Goatgrass</name>
    <dbReference type="NCBI Taxonomy" id="200361"/>
    <lineage>
        <taxon>Eukaryota</taxon>
        <taxon>Viridiplantae</taxon>
        <taxon>Streptophyta</taxon>
        <taxon>Embryophyta</taxon>
        <taxon>Tracheophyta</taxon>
        <taxon>Spermatophyta</taxon>
        <taxon>Magnoliopsida</taxon>
        <taxon>Liliopsida</taxon>
        <taxon>Poales</taxon>
        <taxon>Poaceae</taxon>
        <taxon>BOP clade</taxon>
        <taxon>Pooideae</taxon>
        <taxon>Triticodae</taxon>
        <taxon>Triticeae</taxon>
        <taxon>Triticinae</taxon>
        <taxon>Aegilops</taxon>
    </lineage>
</organism>
<reference evidence="6" key="4">
    <citation type="submission" date="2019-03" db="UniProtKB">
        <authorList>
            <consortium name="EnsemblPlants"/>
        </authorList>
    </citation>
    <scope>IDENTIFICATION</scope>
</reference>
<accession>A0A453PFN9</accession>
<evidence type="ECO:0000256" key="4">
    <source>
        <dbReference type="ARBA" id="ARBA00023136"/>
    </source>
</evidence>
<proteinExistence type="predicted"/>
<dbReference type="GO" id="GO:0015108">
    <property type="term" value="F:chloride transmembrane transporter activity"/>
    <property type="evidence" value="ECO:0007669"/>
    <property type="project" value="InterPro"/>
</dbReference>
<reference evidence="7" key="2">
    <citation type="journal article" date="2017" name="Nat. Plants">
        <title>The Aegilops tauschii genome reveals multiple impacts of transposons.</title>
        <authorList>
            <person name="Zhao G."/>
            <person name="Zou C."/>
            <person name="Li K."/>
            <person name="Wang K."/>
            <person name="Li T."/>
            <person name="Gao L."/>
            <person name="Zhang X."/>
            <person name="Wang H."/>
            <person name="Yang Z."/>
            <person name="Liu X."/>
            <person name="Jiang W."/>
            <person name="Mao L."/>
            <person name="Kong X."/>
            <person name="Jiao Y."/>
            <person name="Jia J."/>
        </authorList>
    </citation>
    <scope>NUCLEOTIDE SEQUENCE [LARGE SCALE GENOMIC DNA]</scope>
    <source>
        <strain evidence="7">cv. AL8/78</strain>
    </source>
</reference>
<keyword evidence="2 5" id="KW-0812">Transmembrane</keyword>
<sequence>VSGFNAAVAGCFFAIETVLRPLKAENAPPFTTAMIILASVISSTVSNVLLGERPAFTVPAYELKSAA</sequence>
<name>A0A453PFN9_AEGTS</name>
<evidence type="ECO:0000313" key="6">
    <source>
        <dbReference type="EnsemblPlants" id="AET6Gv20716100.13"/>
    </source>
</evidence>
<evidence type="ECO:0000256" key="5">
    <source>
        <dbReference type="SAM" id="Phobius"/>
    </source>
</evidence>